<name>A0AAD5RVE9_9PEZI</name>
<reference evidence="2" key="1">
    <citation type="submission" date="2022-07" db="EMBL/GenBank/DDBJ databases">
        <title>Draft genome sequence of Zalerion maritima ATCC 34329, a (micro)plastics degrading marine fungus.</title>
        <authorList>
            <person name="Paco A."/>
            <person name="Goncalves M.F.M."/>
            <person name="Rocha-Santos T.A.P."/>
            <person name="Alves A."/>
        </authorList>
    </citation>
    <scope>NUCLEOTIDE SEQUENCE</scope>
    <source>
        <strain evidence="2">ATCC 34329</strain>
    </source>
</reference>
<feature type="region of interest" description="Disordered" evidence="1">
    <location>
        <begin position="355"/>
        <end position="403"/>
    </location>
</feature>
<protein>
    <submittedName>
        <fullName evidence="2">Uncharacterized protein</fullName>
    </submittedName>
</protein>
<proteinExistence type="predicted"/>
<dbReference type="InterPro" id="IPR046591">
    <property type="entry name" value="DUF6649"/>
</dbReference>
<evidence type="ECO:0000256" key="1">
    <source>
        <dbReference type="SAM" id="MobiDB-lite"/>
    </source>
</evidence>
<feature type="region of interest" description="Disordered" evidence="1">
    <location>
        <begin position="1"/>
        <end position="48"/>
    </location>
</feature>
<feature type="compositionally biased region" description="Acidic residues" evidence="1">
    <location>
        <begin position="394"/>
        <end position="403"/>
    </location>
</feature>
<dbReference type="Proteomes" id="UP001201980">
    <property type="component" value="Unassembled WGS sequence"/>
</dbReference>
<dbReference type="EMBL" id="JAKWBI020000063">
    <property type="protein sequence ID" value="KAJ2904090.1"/>
    <property type="molecule type" value="Genomic_DNA"/>
</dbReference>
<evidence type="ECO:0000313" key="2">
    <source>
        <dbReference type="EMBL" id="KAJ2904090.1"/>
    </source>
</evidence>
<evidence type="ECO:0000313" key="3">
    <source>
        <dbReference type="Proteomes" id="UP001201980"/>
    </source>
</evidence>
<dbReference type="AlphaFoldDB" id="A0AAD5RVE9"/>
<feature type="compositionally biased region" description="Polar residues" evidence="1">
    <location>
        <begin position="10"/>
        <end position="46"/>
    </location>
</feature>
<accession>A0AAD5RVE9</accession>
<gene>
    <name evidence="2" type="ORF">MKZ38_008901</name>
</gene>
<organism evidence="2 3">
    <name type="scientific">Zalerion maritima</name>
    <dbReference type="NCBI Taxonomy" id="339359"/>
    <lineage>
        <taxon>Eukaryota</taxon>
        <taxon>Fungi</taxon>
        <taxon>Dikarya</taxon>
        <taxon>Ascomycota</taxon>
        <taxon>Pezizomycotina</taxon>
        <taxon>Sordariomycetes</taxon>
        <taxon>Lulworthiomycetidae</taxon>
        <taxon>Lulworthiales</taxon>
        <taxon>Lulworthiaceae</taxon>
        <taxon>Zalerion</taxon>
    </lineage>
</organism>
<keyword evidence="3" id="KW-1185">Reference proteome</keyword>
<dbReference type="Pfam" id="PF20354">
    <property type="entry name" value="DUF6649"/>
    <property type="match status" value="1"/>
</dbReference>
<feature type="compositionally biased region" description="Low complexity" evidence="1">
    <location>
        <begin position="366"/>
        <end position="386"/>
    </location>
</feature>
<sequence>MAATMPFANPHTQPQTGRFGSWNFNNLDSNNDTPYQQQPSQFQSLPASEGMEVDVIDPAVVNSTGTGKKRKAETQDNERLCKRVSLLNLGYAVARAADTHYLLPRTFEEGWHANMAGIPLTEQNGERLYIPVEAPQSPSQAATSTSDNTASASASAAAAAATTIASPQLQQLSGNPTLPVLPGTSTLEENTMRLDDTPHKVYIYDLDAELASSDSDDSEHRHHHHSSRMAFLPDIEKHLRATRIPKAVLRPDDQGMYAGRDAKGMQLVLYDEPRSLSLPEGKDSVRRAILDARRRAREDADRVRERIRDAQRKVAERHGSGAGGGMVPEKDTLNGMGSNGMALNGGGWFDRAIAEHQHQHQHQHQQHQQQTMPKPGGFSSGFAPAGGFQGTVGQDDDAMDLDI</sequence>
<feature type="region of interest" description="Disordered" evidence="1">
    <location>
        <begin position="168"/>
        <end position="193"/>
    </location>
</feature>
<comment type="caution">
    <text evidence="2">The sequence shown here is derived from an EMBL/GenBank/DDBJ whole genome shotgun (WGS) entry which is preliminary data.</text>
</comment>
<feature type="region of interest" description="Disordered" evidence="1">
    <location>
        <begin position="311"/>
        <end position="331"/>
    </location>
</feature>